<name>A0A1I7WAF5_HETBA</name>
<proteinExistence type="predicted"/>
<accession>A0A1I7WAF5</accession>
<protein>
    <submittedName>
        <fullName evidence="2">Uncharacterized protein</fullName>
    </submittedName>
</protein>
<sequence>MYVNMIKSICNHNIIFLKYWIQ</sequence>
<keyword evidence="1" id="KW-1185">Reference proteome</keyword>
<dbReference type="Proteomes" id="UP000095283">
    <property type="component" value="Unplaced"/>
</dbReference>
<dbReference type="AlphaFoldDB" id="A0A1I7WAF5"/>
<evidence type="ECO:0000313" key="1">
    <source>
        <dbReference type="Proteomes" id="UP000095283"/>
    </source>
</evidence>
<evidence type="ECO:0000313" key="2">
    <source>
        <dbReference type="WBParaSite" id="Hba_01645"/>
    </source>
</evidence>
<organism evidence="1 2">
    <name type="scientific">Heterorhabditis bacteriophora</name>
    <name type="common">Entomopathogenic nematode worm</name>
    <dbReference type="NCBI Taxonomy" id="37862"/>
    <lineage>
        <taxon>Eukaryota</taxon>
        <taxon>Metazoa</taxon>
        <taxon>Ecdysozoa</taxon>
        <taxon>Nematoda</taxon>
        <taxon>Chromadorea</taxon>
        <taxon>Rhabditida</taxon>
        <taxon>Rhabditina</taxon>
        <taxon>Rhabditomorpha</taxon>
        <taxon>Strongyloidea</taxon>
        <taxon>Heterorhabditidae</taxon>
        <taxon>Heterorhabditis</taxon>
    </lineage>
</organism>
<reference evidence="2" key="1">
    <citation type="submission" date="2016-11" db="UniProtKB">
        <authorList>
            <consortium name="WormBaseParasite"/>
        </authorList>
    </citation>
    <scope>IDENTIFICATION</scope>
</reference>
<dbReference type="WBParaSite" id="Hba_01645">
    <property type="protein sequence ID" value="Hba_01645"/>
    <property type="gene ID" value="Hba_01645"/>
</dbReference>